<dbReference type="InterPro" id="IPR014710">
    <property type="entry name" value="RmlC-like_jellyroll"/>
</dbReference>
<dbReference type="AlphaFoldDB" id="A0A1V6SRL1"/>
<dbReference type="Proteomes" id="UP000191285">
    <property type="component" value="Unassembled WGS sequence"/>
</dbReference>
<feature type="compositionally biased region" description="Polar residues" evidence="1">
    <location>
        <begin position="13"/>
        <end position="27"/>
    </location>
</feature>
<reference evidence="3" key="1">
    <citation type="journal article" date="2017" name="Nat. Microbiol.">
        <title>Global analysis of biosynthetic gene clusters reveals vast potential of secondary metabolite production in Penicillium species.</title>
        <authorList>
            <person name="Nielsen J.C."/>
            <person name="Grijseels S."/>
            <person name="Prigent S."/>
            <person name="Ji B."/>
            <person name="Dainat J."/>
            <person name="Nielsen K.F."/>
            <person name="Frisvad J.C."/>
            <person name="Workman M."/>
            <person name="Nielsen J."/>
        </authorList>
    </citation>
    <scope>NUCLEOTIDE SEQUENCE [LARGE SCALE GENOMIC DNA]</scope>
    <source>
        <strain evidence="3">IBT 24891</strain>
    </source>
</reference>
<name>A0A1V6SRL1_9EURO</name>
<evidence type="ECO:0000256" key="1">
    <source>
        <dbReference type="SAM" id="MobiDB-lite"/>
    </source>
</evidence>
<evidence type="ECO:0000313" key="3">
    <source>
        <dbReference type="Proteomes" id="UP000191285"/>
    </source>
</evidence>
<proteinExistence type="predicted"/>
<dbReference type="CDD" id="cd10548">
    <property type="entry name" value="cupin_CDO"/>
    <property type="match status" value="1"/>
</dbReference>
<dbReference type="Gene3D" id="2.60.120.10">
    <property type="entry name" value="Jelly Rolls"/>
    <property type="match status" value="1"/>
</dbReference>
<keyword evidence="3" id="KW-1185">Reference proteome</keyword>
<dbReference type="InterPro" id="IPR011051">
    <property type="entry name" value="RmlC_Cupin_sf"/>
</dbReference>
<evidence type="ECO:0000313" key="2">
    <source>
        <dbReference type="EMBL" id="OQE16213.1"/>
    </source>
</evidence>
<evidence type="ECO:0008006" key="4">
    <source>
        <dbReference type="Google" id="ProtNLM"/>
    </source>
</evidence>
<dbReference type="EMBL" id="MLKD01000025">
    <property type="protein sequence ID" value="OQE16213.1"/>
    <property type="molecule type" value="Genomic_DNA"/>
</dbReference>
<accession>A0A1V6SRL1</accession>
<gene>
    <name evidence="2" type="ORF">PENSTE_c025G07761</name>
</gene>
<dbReference type="SUPFAM" id="SSF51182">
    <property type="entry name" value="RmlC-like cupins"/>
    <property type="match status" value="1"/>
</dbReference>
<comment type="caution">
    <text evidence="2">The sequence shown here is derived from an EMBL/GenBank/DDBJ whole genome shotgun (WGS) entry which is preliminary data.</text>
</comment>
<feature type="region of interest" description="Disordered" evidence="1">
    <location>
        <begin position="1"/>
        <end position="27"/>
    </location>
</feature>
<organism evidence="2 3">
    <name type="scientific">Penicillium steckii</name>
    <dbReference type="NCBI Taxonomy" id="303698"/>
    <lineage>
        <taxon>Eukaryota</taxon>
        <taxon>Fungi</taxon>
        <taxon>Dikarya</taxon>
        <taxon>Ascomycota</taxon>
        <taxon>Pezizomycotina</taxon>
        <taxon>Eurotiomycetes</taxon>
        <taxon>Eurotiomycetidae</taxon>
        <taxon>Eurotiales</taxon>
        <taxon>Aspergillaceae</taxon>
        <taxon>Penicillium</taxon>
    </lineage>
</organism>
<dbReference type="OrthoDB" id="543511at2759"/>
<sequence length="499" mass="56653">MADPLDFADPFWGQSSEESNTTDVSQNWSYTSTPTKLTLSGKDLASKSTTSSAFKSIPYLSNQVDSFPDNWREYIFPDPDRDGSSLSEDELVSVSELKVVGQGTIAVKTTASKSIEFLVSQKSQDQKNSFPKLCLKITQTEAFFTKKTKDGEIRFPKEDVIWTRPEASQYIPSPSPPSGTVYWFSIDRSNSLLRYGKYYTSNAMTLREMKLKPESTKWFVGFNVVEVKTDNDRNPKVTTSRLPVTMDLPPLVVTNEAVSLRDLDLARMTTWANLPDACQTLYHNIAGKNIGFDAEVGFKNIADAIHNSVTTKGCWAYEKLQEKWKRKDPEHPAPKKLENQYLRITIGSNRGNSPGIPYVMEVWPPGHKSPIHDHGNACAVIRVLSGTIQCSYYDTLVSNVKPKLLGQPIELDKDQITWLGENQYQIHALENIRSRTCITLQCYQFPKEDELHEEIFRFFDDSSEEQTNFHPDSDCTFTEFYDIMLKEWNAKSLSKPSSK</sequence>
<protein>
    <recommendedName>
        <fullName evidence="4">Cysteine dioxygenase</fullName>
    </recommendedName>
</protein>